<evidence type="ECO:0000259" key="1">
    <source>
        <dbReference type="Pfam" id="PF00814"/>
    </source>
</evidence>
<evidence type="ECO:0000313" key="3">
    <source>
        <dbReference type="Proteomes" id="UP000030023"/>
    </source>
</evidence>
<dbReference type="Gene3D" id="3.30.420.40">
    <property type="match status" value="2"/>
</dbReference>
<dbReference type="InterPro" id="IPR000905">
    <property type="entry name" value="Gcp-like_dom"/>
</dbReference>
<name>A0ABR4XPP0_9LACO</name>
<sequence length="236" mass="26168">MKILAIDTSGKALNAGVLDSKTGVFFQHQHLKNEARAHSSLLLPAVISLLKQISWSFEDLDRVVLTQGPGSFTGLRIGATAAKIITDQTNSELIPVSTLSAISKSHDHKIDKRFLRSPLINARNHNVFSSLFDQNGSVLIKEAHFPFSDFISLIKKPTCFIFEAGTGDEFKEEIRAHGHSFMEFSTAELIDSRVLAEMALVNKPVSSVLFHPNYLRKTAAEMNWLKKHPDQIGKSS</sequence>
<dbReference type="Pfam" id="PF00814">
    <property type="entry name" value="TsaD"/>
    <property type="match status" value="1"/>
</dbReference>
<dbReference type="InterPro" id="IPR022496">
    <property type="entry name" value="T6A_TsaB"/>
</dbReference>
<accession>A0ABR4XPP0</accession>
<reference evidence="2 3" key="1">
    <citation type="journal article" date="2014" name="Antonie Van Leeuwenhoek">
        <title>Oenococcus alcoholitolerans sp. nov., a lactic acid bacteria isolated from cachaca and ethanol fermentation processes.</title>
        <authorList>
            <person name="Badotti F."/>
            <person name="Moreira A.P."/>
            <person name="Tonon L.A."/>
            <person name="de Lucena B.T."/>
            <person name="Gomes Fde C."/>
            <person name="Kruger R."/>
            <person name="Thompson C.C."/>
            <person name="de Morais M.A.Jr."/>
            <person name="Rosa C.A."/>
            <person name="Thompson F.L."/>
        </authorList>
    </citation>
    <scope>NUCLEOTIDE SEQUENCE [LARGE SCALE GENOMIC DNA]</scope>
    <source>
        <strain evidence="2 3">UFRJ-M7.2.18</strain>
    </source>
</reference>
<organism evidence="2 3">
    <name type="scientific">Oenococcus alcoholitolerans</name>
    <dbReference type="NCBI Taxonomy" id="931074"/>
    <lineage>
        <taxon>Bacteria</taxon>
        <taxon>Bacillati</taxon>
        <taxon>Bacillota</taxon>
        <taxon>Bacilli</taxon>
        <taxon>Lactobacillales</taxon>
        <taxon>Lactobacillaceae</taxon>
        <taxon>Oenococcus</taxon>
    </lineage>
</organism>
<protein>
    <submittedName>
        <fullName evidence="2">Peptidase</fullName>
    </submittedName>
</protein>
<dbReference type="InterPro" id="IPR043129">
    <property type="entry name" value="ATPase_NBD"/>
</dbReference>
<keyword evidence="3" id="KW-1185">Reference proteome</keyword>
<evidence type="ECO:0000313" key="2">
    <source>
        <dbReference type="EMBL" id="KGO24012.1"/>
    </source>
</evidence>
<dbReference type="NCBIfam" id="TIGR03725">
    <property type="entry name" value="T6A_YeaZ"/>
    <property type="match status" value="1"/>
</dbReference>
<gene>
    <name evidence="2" type="ORF">Q757_08620</name>
</gene>
<dbReference type="PANTHER" id="PTHR11735:SF11">
    <property type="entry name" value="TRNA THREONYLCARBAMOYLADENOSINE BIOSYNTHESIS PROTEIN TSAB"/>
    <property type="match status" value="1"/>
</dbReference>
<proteinExistence type="predicted"/>
<dbReference type="Proteomes" id="UP000030023">
    <property type="component" value="Unassembled WGS sequence"/>
</dbReference>
<comment type="caution">
    <text evidence="2">The sequence shown here is derived from an EMBL/GenBank/DDBJ whole genome shotgun (WGS) entry which is preliminary data.</text>
</comment>
<feature type="domain" description="Gcp-like" evidence="1">
    <location>
        <begin position="35"/>
        <end position="153"/>
    </location>
</feature>
<dbReference type="EMBL" id="AXCV01000490">
    <property type="protein sequence ID" value="KGO24012.1"/>
    <property type="molecule type" value="Genomic_DNA"/>
</dbReference>
<dbReference type="SUPFAM" id="SSF53067">
    <property type="entry name" value="Actin-like ATPase domain"/>
    <property type="match status" value="1"/>
</dbReference>
<dbReference type="PANTHER" id="PTHR11735">
    <property type="entry name" value="TRNA N6-ADENOSINE THREONYLCARBAMOYLTRANSFERASE"/>
    <property type="match status" value="1"/>
</dbReference>
<feature type="non-terminal residue" evidence="2">
    <location>
        <position position="236"/>
    </location>
</feature>